<dbReference type="RefSeq" id="WP_244693633.1">
    <property type="nucleotide sequence ID" value="NZ_CP095044.1"/>
</dbReference>
<name>A0ABY4FQ40_9MICO</name>
<feature type="transmembrane region" description="Helical" evidence="1">
    <location>
        <begin position="24"/>
        <end position="46"/>
    </location>
</feature>
<reference evidence="2 3" key="1">
    <citation type="submission" date="2022-04" db="EMBL/GenBank/DDBJ databases">
        <title>Leucobacter sp. isolated from rhizosphere of garlic.</title>
        <authorList>
            <person name="Won M."/>
            <person name="Lee C.-M."/>
            <person name="Woen H.-Y."/>
            <person name="Kwon S.-W."/>
        </authorList>
    </citation>
    <scope>NUCLEOTIDE SEQUENCE [LARGE SCALE GENOMIC DNA]</scope>
    <source>
        <strain evidence="2 3">H21R-40</strain>
    </source>
</reference>
<gene>
    <name evidence="2" type="ORF">MUN78_06110</name>
</gene>
<proteinExistence type="predicted"/>
<keyword evidence="3" id="KW-1185">Reference proteome</keyword>
<dbReference type="Proteomes" id="UP000831786">
    <property type="component" value="Chromosome"/>
</dbReference>
<protein>
    <recommendedName>
        <fullName evidence="4">4-hydroxybenzoate polyprenyltransferase</fullName>
    </recommendedName>
</protein>
<keyword evidence="1" id="KW-1133">Transmembrane helix</keyword>
<keyword evidence="1" id="KW-0812">Transmembrane</keyword>
<dbReference type="EMBL" id="CP095045">
    <property type="protein sequence ID" value="UOQ58406.1"/>
    <property type="molecule type" value="Genomic_DNA"/>
</dbReference>
<evidence type="ECO:0000313" key="3">
    <source>
        <dbReference type="Proteomes" id="UP000831786"/>
    </source>
</evidence>
<accession>A0ABY4FQ40</accession>
<evidence type="ECO:0000313" key="2">
    <source>
        <dbReference type="EMBL" id="UOQ58406.1"/>
    </source>
</evidence>
<keyword evidence="1" id="KW-0472">Membrane</keyword>
<evidence type="ECO:0008006" key="4">
    <source>
        <dbReference type="Google" id="ProtNLM"/>
    </source>
</evidence>
<sequence>MSLLATIAVAAEEGHHVVNELPFPAPLFGVIALGVFTALAVVTFSFRDVANRHAAKAEAYAREHGADQQH</sequence>
<organism evidence="2 3">
    <name type="scientific">Leucobacter allii</name>
    <dbReference type="NCBI Taxonomy" id="2932247"/>
    <lineage>
        <taxon>Bacteria</taxon>
        <taxon>Bacillati</taxon>
        <taxon>Actinomycetota</taxon>
        <taxon>Actinomycetes</taxon>
        <taxon>Micrococcales</taxon>
        <taxon>Microbacteriaceae</taxon>
        <taxon>Leucobacter</taxon>
    </lineage>
</organism>
<evidence type="ECO:0000256" key="1">
    <source>
        <dbReference type="SAM" id="Phobius"/>
    </source>
</evidence>